<dbReference type="Proteomes" id="UP000585272">
    <property type="component" value="Unassembled WGS sequence"/>
</dbReference>
<dbReference type="Pfam" id="PF00953">
    <property type="entry name" value="Glycos_transf_4"/>
    <property type="match status" value="1"/>
</dbReference>
<dbReference type="PROSITE" id="PS01348">
    <property type="entry name" value="MRAY_2"/>
    <property type="match status" value="1"/>
</dbReference>
<keyword evidence="7" id="KW-0460">Magnesium</keyword>
<dbReference type="GO" id="GO:0036380">
    <property type="term" value="F:UDP-N-acetylglucosamine-undecaprenyl-phosphate N-acetylglucosaminephosphotransferase activity"/>
    <property type="evidence" value="ECO:0007669"/>
    <property type="project" value="UniProtKB-EC"/>
</dbReference>
<evidence type="ECO:0000256" key="4">
    <source>
        <dbReference type="ARBA" id="ARBA00022692"/>
    </source>
</evidence>
<dbReference type="GO" id="GO:0046872">
    <property type="term" value="F:metal ion binding"/>
    <property type="evidence" value="ECO:0007669"/>
    <property type="project" value="UniProtKB-KW"/>
</dbReference>
<feature type="transmembrane region" description="Helical" evidence="9">
    <location>
        <begin position="234"/>
        <end position="257"/>
    </location>
</feature>
<dbReference type="GO" id="GO:0005886">
    <property type="term" value="C:plasma membrane"/>
    <property type="evidence" value="ECO:0007669"/>
    <property type="project" value="UniProtKB-SubCell"/>
</dbReference>
<organism evidence="10 11">
    <name type="scientific">Conexibacter arvalis</name>
    <dbReference type="NCBI Taxonomy" id="912552"/>
    <lineage>
        <taxon>Bacteria</taxon>
        <taxon>Bacillati</taxon>
        <taxon>Actinomycetota</taxon>
        <taxon>Thermoleophilia</taxon>
        <taxon>Solirubrobacterales</taxon>
        <taxon>Conexibacteraceae</taxon>
        <taxon>Conexibacter</taxon>
    </lineage>
</organism>
<dbReference type="EC" id="2.7.8.33" evidence="10"/>
<sequence length="408" mass="42728">MNELDAVFAFLVALAVAAITTPLAARLAFRIGAVDEPRERGLAARATPLLGGLAILAGVLVAAAIWLPLTDETRGILLGAALIALVGAIDDVIDLPPQWKLLGQVAAAVIPVAAGVRVENITLPFLGAVDFGELGGVLTVIGLVGLMNVVNFSDGVDGLAAGVCAISAVAFSIIAFDLGRDGAGVLAAIVAGAALGFLFHNFHPASIFMGDCGALLLGFLLGCVAVQGTLKTNALIALVGPLAILAVPFLDTSFVVARRLKYRRAPWSADAQHFHHRLARVGFSQRRTVLYLYAWTILLAGLAVALRFIPYTDNHGNFNLGWTLLLGAVALFVAGASVYLVMVLEILKLKRLRAWQMRRADPTTTEHEIVAQVESDLETGEFAAVEEGGSGQRRSGQPPAPASQRGAP</sequence>
<accession>A0A840IHI5</accession>
<keyword evidence="4 9" id="KW-0812">Transmembrane</keyword>
<dbReference type="AlphaFoldDB" id="A0A840IHI5"/>
<evidence type="ECO:0000313" key="11">
    <source>
        <dbReference type="Proteomes" id="UP000585272"/>
    </source>
</evidence>
<dbReference type="CDD" id="cd06853">
    <property type="entry name" value="GT_WecA_like"/>
    <property type="match status" value="1"/>
</dbReference>
<feature type="transmembrane region" description="Helical" evidence="9">
    <location>
        <begin position="159"/>
        <end position="176"/>
    </location>
</feature>
<dbReference type="GO" id="GO:0071555">
    <property type="term" value="P:cell wall organization"/>
    <property type="evidence" value="ECO:0007669"/>
    <property type="project" value="TreeGrafter"/>
</dbReference>
<comment type="subcellular location">
    <subcellularLocation>
        <location evidence="1">Cell membrane</location>
        <topology evidence="1">Multi-pass membrane protein</topology>
    </subcellularLocation>
</comment>
<keyword evidence="11" id="KW-1185">Reference proteome</keyword>
<keyword evidence="3 10" id="KW-0808">Transferase</keyword>
<feature type="transmembrane region" description="Helical" evidence="9">
    <location>
        <begin position="6"/>
        <end position="29"/>
    </location>
</feature>
<feature type="region of interest" description="Disordered" evidence="8">
    <location>
        <begin position="384"/>
        <end position="408"/>
    </location>
</feature>
<feature type="transmembrane region" description="Helical" evidence="9">
    <location>
        <begin position="75"/>
        <end position="93"/>
    </location>
</feature>
<dbReference type="EMBL" id="JACHNU010000007">
    <property type="protein sequence ID" value="MBB4664402.1"/>
    <property type="molecule type" value="Genomic_DNA"/>
</dbReference>
<keyword evidence="5 9" id="KW-1133">Transmembrane helix</keyword>
<evidence type="ECO:0000256" key="9">
    <source>
        <dbReference type="SAM" id="Phobius"/>
    </source>
</evidence>
<name>A0A840IHI5_9ACTN</name>
<dbReference type="InterPro" id="IPR000715">
    <property type="entry name" value="Glycosyl_transferase_4"/>
</dbReference>
<feature type="binding site" evidence="7">
    <location>
        <position position="151"/>
    </location>
    <ligand>
        <name>Mg(2+)</name>
        <dbReference type="ChEBI" id="CHEBI:18420"/>
    </ligand>
</feature>
<evidence type="ECO:0000256" key="3">
    <source>
        <dbReference type="ARBA" id="ARBA00022679"/>
    </source>
</evidence>
<protein>
    <submittedName>
        <fullName evidence="10">UDP-GlcNAc:undecaprenyl-phosphate GlcNAc-1-phosphate transferase</fullName>
        <ecNumber evidence="10">2.7.8.33</ecNumber>
    </submittedName>
</protein>
<comment type="cofactor">
    <cofactor evidence="7">
        <name>Mg(2+)</name>
        <dbReference type="ChEBI" id="CHEBI:18420"/>
    </cofactor>
</comment>
<feature type="binding site" evidence="7">
    <location>
        <position position="211"/>
    </location>
    <ligand>
        <name>Mg(2+)</name>
        <dbReference type="ChEBI" id="CHEBI:18420"/>
    </ligand>
</feature>
<keyword evidence="6 9" id="KW-0472">Membrane</keyword>
<dbReference type="GO" id="GO:0044038">
    <property type="term" value="P:cell wall macromolecule biosynthetic process"/>
    <property type="evidence" value="ECO:0007669"/>
    <property type="project" value="TreeGrafter"/>
</dbReference>
<evidence type="ECO:0000256" key="8">
    <source>
        <dbReference type="SAM" id="MobiDB-lite"/>
    </source>
</evidence>
<feature type="transmembrane region" description="Helical" evidence="9">
    <location>
        <begin position="207"/>
        <end position="228"/>
    </location>
</feature>
<evidence type="ECO:0000256" key="6">
    <source>
        <dbReference type="ARBA" id="ARBA00023136"/>
    </source>
</evidence>
<feature type="transmembrane region" description="Helical" evidence="9">
    <location>
        <begin position="182"/>
        <end position="200"/>
    </location>
</feature>
<comment type="caution">
    <text evidence="10">The sequence shown here is derived from an EMBL/GenBank/DDBJ whole genome shotgun (WGS) entry which is preliminary data.</text>
</comment>
<proteinExistence type="predicted"/>
<dbReference type="InterPro" id="IPR018480">
    <property type="entry name" value="PNAcMuramoyl-5peptid_Trfase_CS"/>
</dbReference>
<feature type="transmembrane region" description="Helical" evidence="9">
    <location>
        <begin position="321"/>
        <end position="347"/>
    </location>
</feature>
<gene>
    <name evidence="10" type="ORF">BDZ31_004013</name>
</gene>
<feature type="transmembrane region" description="Helical" evidence="9">
    <location>
        <begin position="134"/>
        <end position="152"/>
    </location>
</feature>
<dbReference type="RefSeq" id="WP_183344428.1">
    <property type="nucleotide sequence ID" value="NZ_JACHNU010000007.1"/>
</dbReference>
<dbReference type="PANTHER" id="PTHR22926">
    <property type="entry name" value="PHOSPHO-N-ACETYLMURAMOYL-PENTAPEPTIDE-TRANSFERASE"/>
    <property type="match status" value="1"/>
</dbReference>
<dbReference type="PANTHER" id="PTHR22926:SF3">
    <property type="entry name" value="UNDECAPRENYL-PHOSPHATE ALPHA-N-ACETYLGLUCOSAMINYL 1-PHOSPHATE TRANSFERASE"/>
    <property type="match status" value="1"/>
</dbReference>
<keyword evidence="2" id="KW-1003">Cell membrane</keyword>
<evidence type="ECO:0000256" key="7">
    <source>
        <dbReference type="PIRSR" id="PIRSR600715-1"/>
    </source>
</evidence>
<reference evidence="10 11" key="1">
    <citation type="submission" date="2020-08" db="EMBL/GenBank/DDBJ databases">
        <title>Genomic Encyclopedia of Archaeal and Bacterial Type Strains, Phase II (KMG-II): from individual species to whole genera.</title>
        <authorList>
            <person name="Goeker M."/>
        </authorList>
    </citation>
    <scope>NUCLEOTIDE SEQUENCE [LARGE SCALE GENOMIC DNA]</scope>
    <source>
        <strain evidence="10 11">DSM 23288</strain>
    </source>
</reference>
<evidence type="ECO:0000256" key="5">
    <source>
        <dbReference type="ARBA" id="ARBA00022989"/>
    </source>
</evidence>
<feature type="transmembrane region" description="Helical" evidence="9">
    <location>
        <begin position="290"/>
        <end position="309"/>
    </location>
</feature>
<evidence type="ECO:0000313" key="10">
    <source>
        <dbReference type="EMBL" id="MBB4664402.1"/>
    </source>
</evidence>
<dbReference type="GO" id="GO:0009103">
    <property type="term" value="P:lipopolysaccharide biosynthetic process"/>
    <property type="evidence" value="ECO:0007669"/>
    <property type="project" value="TreeGrafter"/>
</dbReference>
<keyword evidence="7" id="KW-0479">Metal-binding</keyword>
<evidence type="ECO:0000256" key="1">
    <source>
        <dbReference type="ARBA" id="ARBA00004651"/>
    </source>
</evidence>
<evidence type="ECO:0000256" key="2">
    <source>
        <dbReference type="ARBA" id="ARBA00022475"/>
    </source>
</evidence>
<feature type="transmembrane region" description="Helical" evidence="9">
    <location>
        <begin position="49"/>
        <end position="69"/>
    </location>
</feature>